<dbReference type="EMBL" id="HACG01019032">
    <property type="protein sequence ID" value="CEK65897.1"/>
    <property type="molecule type" value="Transcribed_RNA"/>
</dbReference>
<sequence>MALRSARSQLVTRDMLRSKGCCPVVDHIIHCVTLVKGNTNLTPLYPNIPHGMKIYSLRFCMFTYISDHLDG</sequence>
<reference evidence="1" key="1">
    <citation type="submission" date="2014-12" db="EMBL/GenBank/DDBJ databases">
        <title>Insight into the proteome of Arion vulgaris.</title>
        <authorList>
            <person name="Aradska J."/>
            <person name="Bulat T."/>
            <person name="Smidak R."/>
            <person name="Sarate P."/>
            <person name="Gangsoo J."/>
            <person name="Sialana F."/>
            <person name="Bilban M."/>
            <person name="Lubec G."/>
        </authorList>
    </citation>
    <scope>NUCLEOTIDE SEQUENCE</scope>
    <source>
        <tissue evidence="1">Skin</tissue>
    </source>
</reference>
<accession>A0A0B6ZBS0</accession>
<dbReference type="AlphaFoldDB" id="A0A0B6ZBS0"/>
<proteinExistence type="predicted"/>
<organism evidence="1">
    <name type="scientific">Arion vulgaris</name>
    <dbReference type="NCBI Taxonomy" id="1028688"/>
    <lineage>
        <taxon>Eukaryota</taxon>
        <taxon>Metazoa</taxon>
        <taxon>Spiralia</taxon>
        <taxon>Lophotrochozoa</taxon>
        <taxon>Mollusca</taxon>
        <taxon>Gastropoda</taxon>
        <taxon>Heterobranchia</taxon>
        <taxon>Euthyneura</taxon>
        <taxon>Panpulmonata</taxon>
        <taxon>Eupulmonata</taxon>
        <taxon>Stylommatophora</taxon>
        <taxon>Helicina</taxon>
        <taxon>Arionoidea</taxon>
        <taxon>Arionidae</taxon>
        <taxon>Arion</taxon>
    </lineage>
</organism>
<feature type="non-terminal residue" evidence="1">
    <location>
        <position position="71"/>
    </location>
</feature>
<name>A0A0B6ZBS0_9EUPU</name>
<gene>
    <name evidence="1" type="primary">ORF56661</name>
</gene>
<evidence type="ECO:0000313" key="1">
    <source>
        <dbReference type="EMBL" id="CEK65897.1"/>
    </source>
</evidence>
<protein>
    <submittedName>
        <fullName evidence="1">Uncharacterized protein</fullName>
    </submittedName>
</protein>